<dbReference type="EMBL" id="JALKFT010000041">
    <property type="protein sequence ID" value="MCK9878699.1"/>
    <property type="molecule type" value="Genomic_DNA"/>
</dbReference>
<sequence>MFDGITGAPAPHSFVLPDGRLDLPALLTRFTEFWHRTEDLLTADEPYREVTPHVTLLGYLDRAINGNGFVDREYGVGCGAMDLLIR</sequence>
<organism evidence="1 2">
    <name type="scientific">Frankia umida</name>
    <dbReference type="NCBI Taxonomy" id="573489"/>
    <lineage>
        <taxon>Bacteria</taxon>
        <taxon>Bacillati</taxon>
        <taxon>Actinomycetota</taxon>
        <taxon>Actinomycetes</taxon>
        <taxon>Frankiales</taxon>
        <taxon>Frankiaceae</taxon>
        <taxon>Frankia</taxon>
    </lineage>
</organism>
<evidence type="ECO:0000313" key="2">
    <source>
        <dbReference type="Proteomes" id="UP001201873"/>
    </source>
</evidence>
<keyword evidence="2" id="KW-1185">Reference proteome</keyword>
<proteinExistence type="predicted"/>
<accession>A0ABT0K4H5</accession>
<dbReference type="RefSeq" id="WP_248826784.1">
    <property type="nucleotide sequence ID" value="NZ_JALKFT010000041.1"/>
</dbReference>
<evidence type="ECO:0008006" key="3">
    <source>
        <dbReference type="Google" id="ProtNLM"/>
    </source>
</evidence>
<comment type="caution">
    <text evidence="1">The sequence shown here is derived from an EMBL/GenBank/DDBJ whole genome shotgun (WGS) entry which is preliminary data.</text>
</comment>
<dbReference type="Proteomes" id="UP001201873">
    <property type="component" value="Unassembled WGS sequence"/>
</dbReference>
<gene>
    <name evidence="1" type="ORF">MXD59_23535</name>
</gene>
<reference evidence="1 2" key="1">
    <citation type="submission" date="2022-04" db="EMBL/GenBank/DDBJ databases">
        <title>Genome diversity in the genus Frankia.</title>
        <authorList>
            <person name="Carlos-Shanley C."/>
            <person name="Hahn D."/>
        </authorList>
    </citation>
    <scope>NUCLEOTIDE SEQUENCE [LARGE SCALE GENOMIC DNA]</scope>
    <source>
        <strain evidence="1 2">Ag45/Mut15</strain>
    </source>
</reference>
<name>A0ABT0K4H5_9ACTN</name>
<evidence type="ECO:0000313" key="1">
    <source>
        <dbReference type="EMBL" id="MCK9878699.1"/>
    </source>
</evidence>
<protein>
    <recommendedName>
        <fullName evidence="3">2'-5' RNA ligase</fullName>
    </recommendedName>
</protein>